<keyword evidence="2" id="KW-0472">Membrane</keyword>
<sequence length="203" mass="23132">MSTQSSFKTYIYVAAEALPCLLCLINTFIWVFFTSAPTTSVIATWLWIGSIVVSMIISISYLIYHHKIPPTARWSWYNISNLQQATLNIIRSFTSSAAVSLLAIDIAWNFLRYLVSDLKPLGSPDRTGDDIEKWVIAVVVGIVIHLAVILLFLVLLLEVLRTDVSRLQTALQEARGEREEWERRERLNQEESGTISGEQEEWK</sequence>
<feature type="transmembrane region" description="Helical" evidence="2">
    <location>
        <begin position="45"/>
        <end position="64"/>
    </location>
</feature>
<evidence type="ECO:0000256" key="2">
    <source>
        <dbReference type="SAM" id="Phobius"/>
    </source>
</evidence>
<gene>
    <name evidence="3" type="ORF">L207DRAFT_583014</name>
</gene>
<feature type="compositionally biased region" description="Basic and acidic residues" evidence="1">
    <location>
        <begin position="176"/>
        <end position="189"/>
    </location>
</feature>
<dbReference type="OrthoDB" id="3564226at2759"/>
<dbReference type="AlphaFoldDB" id="A0A2J6RQP8"/>
<evidence type="ECO:0000256" key="1">
    <source>
        <dbReference type="SAM" id="MobiDB-lite"/>
    </source>
</evidence>
<feature type="transmembrane region" description="Helical" evidence="2">
    <location>
        <begin position="12"/>
        <end position="33"/>
    </location>
</feature>
<evidence type="ECO:0000313" key="4">
    <source>
        <dbReference type="Proteomes" id="UP000235786"/>
    </source>
</evidence>
<proteinExistence type="predicted"/>
<name>A0A2J6RQP8_HYAVF</name>
<keyword evidence="2" id="KW-0812">Transmembrane</keyword>
<feature type="region of interest" description="Disordered" evidence="1">
    <location>
        <begin position="176"/>
        <end position="203"/>
    </location>
</feature>
<protein>
    <submittedName>
        <fullName evidence="3">Uncharacterized protein</fullName>
    </submittedName>
</protein>
<dbReference type="Proteomes" id="UP000235786">
    <property type="component" value="Unassembled WGS sequence"/>
</dbReference>
<feature type="transmembrane region" description="Helical" evidence="2">
    <location>
        <begin position="134"/>
        <end position="157"/>
    </location>
</feature>
<organism evidence="3 4">
    <name type="scientific">Hyaloscypha variabilis (strain UAMH 11265 / GT02V1 / F)</name>
    <name type="common">Meliniomyces variabilis</name>
    <dbReference type="NCBI Taxonomy" id="1149755"/>
    <lineage>
        <taxon>Eukaryota</taxon>
        <taxon>Fungi</taxon>
        <taxon>Dikarya</taxon>
        <taxon>Ascomycota</taxon>
        <taxon>Pezizomycotina</taxon>
        <taxon>Leotiomycetes</taxon>
        <taxon>Helotiales</taxon>
        <taxon>Hyaloscyphaceae</taxon>
        <taxon>Hyaloscypha</taxon>
        <taxon>Hyaloscypha variabilis</taxon>
    </lineage>
</organism>
<evidence type="ECO:0000313" key="3">
    <source>
        <dbReference type="EMBL" id="PMD40837.1"/>
    </source>
</evidence>
<keyword evidence="2" id="KW-1133">Transmembrane helix</keyword>
<accession>A0A2J6RQP8</accession>
<keyword evidence="4" id="KW-1185">Reference proteome</keyword>
<dbReference type="EMBL" id="KZ613945">
    <property type="protein sequence ID" value="PMD40837.1"/>
    <property type="molecule type" value="Genomic_DNA"/>
</dbReference>
<reference evidence="3 4" key="1">
    <citation type="submission" date="2016-04" db="EMBL/GenBank/DDBJ databases">
        <title>A degradative enzymes factory behind the ericoid mycorrhizal symbiosis.</title>
        <authorList>
            <consortium name="DOE Joint Genome Institute"/>
            <person name="Martino E."/>
            <person name="Morin E."/>
            <person name="Grelet G."/>
            <person name="Kuo A."/>
            <person name="Kohler A."/>
            <person name="Daghino S."/>
            <person name="Barry K."/>
            <person name="Choi C."/>
            <person name="Cichocki N."/>
            <person name="Clum A."/>
            <person name="Copeland A."/>
            <person name="Hainaut M."/>
            <person name="Haridas S."/>
            <person name="Labutti K."/>
            <person name="Lindquist E."/>
            <person name="Lipzen A."/>
            <person name="Khouja H.-R."/>
            <person name="Murat C."/>
            <person name="Ohm R."/>
            <person name="Olson A."/>
            <person name="Spatafora J."/>
            <person name="Veneault-Fourrey C."/>
            <person name="Henrissat B."/>
            <person name="Grigoriev I."/>
            <person name="Martin F."/>
            <person name="Perotto S."/>
        </authorList>
    </citation>
    <scope>NUCLEOTIDE SEQUENCE [LARGE SCALE GENOMIC DNA]</scope>
    <source>
        <strain evidence="3 4">F</strain>
    </source>
</reference>
<feature type="transmembrane region" description="Helical" evidence="2">
    <location>
        <begin position="93"/>
        <end position="114"/>
    </location>
</feature>